<evidence type="ECO:0000313" key="1">
    <source>
        <dbReference type="EMBL" id="KIK41554.1"/>
    </source>
</evidence>
<sequence length="91" mass="10601">MVHKPSACTRWTYLVDRYATADAIHHGSHMRAQLPQRSQPTRIGFLDGKVSKVLARLWLHEIARVSFLWMRVFMQAHMNQPLRIMCLLCAV</sequence>
<protein>
    <submittedName>
        <fullName evidence="1">Uncharacterized protein</fullName>
    </submittedName>
</protein>
<accession>A0A0D0AUD3</accession>
<reference evidence="1 2" key="1">
    <citation type="submission" date="2014-04" db="EMBL/GenBank/DDBJ databases">
        <authorList>
            <consortium name="DOE Joint Genome Institute"/>
            <person name="Kuo A."/>
            <person name="Ruytinx J."/>
            <person name="Rineau F."/>
            <person name="Colpaert J."/>
            <person name="Kohler A."/>
            <person name="Nagy L.G."/>
            <person name="Floudas D."/>
            <person name="Copeland A."/>
            <person name="Barry K.W."/>
            <person name="Cichocki N."/>
            <person name="Veneault-Fourrey C."/>
            <person name="LaButti K."/>
            <person name="Lindquist E.A."/>
            <person name="Lipzen A."/>
            <person name="Lundell T."/>
            <person name="Morin E."/>
            <person name="Murat C."/>
            <person name="Sun H."/>
            <person name="Tunlid A."/>
            <person name="Henrissat B."/>
            <person name="Grigoriev I.V."/>
            <person name="Hibbett D.S."/>
            <person name="Martin F."/>
            <person name="Nordberg H.P."/>
            <person name="Cantor M.N."/>
            <person name="Hua S.X."/>
        </authorList>
    </citation>
    <scope>NUCLEOTIDE SEQUENCE [LARGE SCALE GENOMIC DNA]</scope>
    <source>
        <strain evidence="1 2">UH-Slu-Lm8-n1</strain>
    </source>
</reference>
<evidence type="ECO:0000313" key="2">
    <source>
        <dbReference type="Proteomes" id="UP000054485"/>
    </source>
</evidence>
<dbReference type="EMBL" id="KN835265">
    <property type="protein sequence ID" value="KIK41554.1"/>
    <property type="molecule type" value="Genomic_DNA"/>
</dbReference>
<dbReference type="InParanoid" id="A0A0D0AUD3"/>
<proteinExistence type="predicted"/>
<dbReference type="Proteomes" id="UP000054485">
    <property type="component" value="Unassembled WGS sequence"/>
</dbReference>
<reference evidence="2" key="2">
    <citation type="submission" date="2015-01" db="EMBL/GenBank/DDBJ databases">
        <title>Evolutionary Origins and Diversification of the Mycorrhizal Mutualists.</title>
        <authorList>
            <consortium name="DOE Joint Genome Institute"/>
            <consortium name="Mycorrhizal Genomics Consortium"/>
            <person name="Kohler A."/>
            <person name="Kuo A."/>
            <person name="Nagy L.G."/>
            <person name="Floudas D."/>
            <person name="Copeland A."/>
            <person name="Barry K.W."/>
            <person name="Cichocki N."/>
            <person name="Veneault-Fourrey C."/>
            <person name="LaButti K."/>
            <person name="Lindquist E.A."/>
            <person name="Lipzen A."/>
            <person name="Lundell T."/>
            <person name="Morin E."/>
            <person name="Murat C."/>
            <person name="Riley R."/>
            <person name="Ohm R."/>
            <person name="Sun H."/>
            <person name="Tunlid A."/>
            <person name="Henrissat B."/>
            <person name="Grigoriev I.V."/>
            <person name="Hibbett D.S."/>
            <person name="Martin F."/>
        </authorList>
    </citation>
    <scope>NUCLEOTIDE SEQUENCE [LARGE SCALE GENOMIC DNA]</scope>
    <source>
        <strain evidence="2">UH-Slu-Lm8-n1</strain>
    </source>
</reference>
<organism evidence="1 2">
    <name type="scientific">Suillus luteus UH-Slu-Lm8-n1</name>
    <dbReference type="NCBI Taxonomy" id="930992"/>
    <lineage>
        <taxon>Eukaryota</taxon>
        <taxon>Fungi</taxon>
        <taxon>Dikarya</taxon>
        <taxon>Basidiomycota</taxon>
        <taxon>Agaricomycotina</taxon>
        <taxon>Agaricomycetes</taxon>
        <taxon>Agaricomycetidae</taxon>
        <taxon>Boletales</taxon>
        <taxon>Suillineae</taxon>
        <taxon>Suillaceae</taxon>
        <taxon>Suillus</taxon>
    </lineage>
</organism>
<keyword evidence="2" id="KW-1185">Reference proteome</keyword>
<name>A0A0D0AUD3_9AGAM</name>
<gene>
    <name evidence="1" type="ORF">CY34DRAFT_200138</name>
</gene>
<dbReference type="AlphaFoldDB" id="A0A0D0AUD3"/>
<dbReference type="HOGENOM" id="CLU_2428516_0_0_1"/>